<reference evidence="1 2" key="1">
    <citation type="submission" date="2020-02" db="EMBL/GenBank/DDBJ databases">
        <title>Broccoli isolated Pseudomonas sp.</title>
        <authorList>
            <person name="Fujikawa T."/>
            <person name="Sawada H."/>
        </authorList>
    </citation>
    <scope>NUCLEOTIDE SEQUENCE [LARGE SCALE GENOMIC DNA]</scope>
    <source>
        <strain evidence="1 2">JCM 32154</strain>
    </source>
</reference>
<protein>
    <submittedName>
        <fullName evidence="1">Uncharacterized protein</fullName>
    </submittedName>
</protein>
<evidence type="ECO:0000313" key="2">
    <source>
        <dbReference type="Proteomes" id="UP000471751"/>
    </source>
</evidence>
<gene>
    <name evidence="1" type="ORF">G3O07_24025</name>
</gene>
<organism evidence="1 2">
    <name type="scientific">Pseudomonas laurentiana</name>
    <dbReference type="NCBI Taxonomy" id="2364649"/>
    <lineage>
        <taxon>Bacteria</taxon>
        <taxon>Pseudomonadati</taxon>
        <taxon>Pseudomonadota</taxon>
        <taxon>Gammaproteobacteria</taxon>
        <taxon>Pseudomonadales</taxon>
        <taxon>Pseudomonadaceae</taxon>
        <taxon>Pseudomonas</taxon>
    </lineage>
</organism>
<dbReference type="RefSeq" id="WP_163939924.1">
    <property type="nucleotide sequence ID" value="NZ_BMQU01000040.1"/>
</dbReference>
<proteinExistence type="predicted"/>
<name>A0A6I5RXJ4_9PSED</name>
<evidence type="ECO:0000313" key="1">
    <source>
        <dbReference type="EMBL" id="NES12091.1"/>
    </source>
</evidence>
<accession>A0A6I5RXJ4</accession>
<dbReference type="EMBL" id="JAAHBT010000459">
    <property type="protein sequence ID" value="NES12091.1"/>
    <property type="molecule type" value="Genomic_DNA"/>
</dbReference>
<dbReference type="AlphaFoldDB" id="A0A6I5RXJ4"/>
<keyword evidence="2" id="KW-1185">Reference proteome</keyword>
<dbReference type="Proteomes" id="UP000471751">
    <property type="component" value="Unassembled WGS sequence"/>
</dbReference>
<comment type="caution">
    <text evidence="1">The sequence shown here is derived from an EMBL/GenBank/DDBJ whole genome shotgun (WGS) entry which is preliminary data.</text>
</comment>
<sequence>MGEKPEAPRLPPLPAFTFDPLESAIANTASSLNGMEGLGRLILEAHLKELCALQLEKLK</sequence>